<name>A0AAE3CKW0_9PROT</name>
<evidence type="ECO:0000313" key="3">
    <source>
        <dbReference type="Proteomes" id="UP001197378"/>
    </source>
</evidence>
<dbReference type="PANTHER" id="PTHR45011">
    <property type="entry name" value="DAP3-BINDING CELL DEATH ENHANCER 1"/>
    <property type="match status" value="1"/>
</dbReference>
<dbReference type="Pfam" id="PF08238">
    <property type="entry name" value="Sel1"/>
    <property type="match status" value="2"/>
</dbReference>
<gene>
    <name evidence="2" type="ORF">HFQ13_13785</name>
</gene>
<dbReference type="AlphaFoldDB" id="A0AAE3CKW0"/>
<organism evidence="2 3">
    <name type="scientific">Igneacidithiobacillus copahuensis</name>
    <dbReference type="NCBI Taxonomy" id="2724909"/>
    <lineage>
        <taxon>Bacteria</taxon>
        <taxon>Pseudomonadati</taxon>
        <taxon>Pseudomonadota</taxon>
        <taxon>Acidithiobacillia</taxon>
        <taxon>Acidithiobacillales</taxon>
        <taxon>Acidithiobacillaceae</taxon>
        <taxon>Igneacidithiobacillus</taxon>
    </lineage>
</organism>
<keyword evidence="1" id="KW-0732">Signal</keyword>
<sequence length="130" mass="13918">MKYKALLLTAALITIVPLGSLAAGTSLSAAKIEQLQRSAKLGYGAAQYELGLAYAAGDGVPQNLQLAVFWWQKAAENLDAAAQLQLGTAYAHGWGVQKNMDQAIYWWQKAAQDGDRAVAEQARLLLDQAA</sequence>
<feature type="signal peptide" evidence="1">
    <location>
        <begin position="1"/>
        <end position="22"/>
    </location>
</feature>
<proteinExistence type="predicted"/>
<keyword evidence="3" id="KW-1185">Reference proteome</keyword>
<feature type="chain" id="PRO_5042181432" evidence="1">
    <location>
        <begin position="23"/>
        <end position="130"/>
    </location>
</feature>
<dbReference type="EMBL" id="JAAXYO010000192">
    <property type="protein sequence ID" value="MBU2789258.1"/>
    <property type="molecule type" value="Genomic_DNA"/>
</dbReference>
<dbReference type="Proteomes" id="UP001197378">
    <property type="component" value="Unassembled WGS sequence"/>
</dbReference>
<comment type="caution">
    <text evidence="2">The sequence shown here is derived from an EMBL/GenBank/DDBJ whole genome shotgun (WGS) entry which is preliminary data.</text>
</comment>
<protein>
    <submittedName>
        <fullName evidence="2">Sel1 repeat family protein</fullName>
    </submittedName>
</protein>
<dbReference type="SMART" id="SM00671">
    <property type="entry name" value="SEL1"/>
    <property type="match status" value="2"/>
</dbReference>
<evidence type="ECO:0000313" key="2">
    <source>
        <dbReference type="EMBL" id="MBU2789258.1"/>
    </source>
</evidence>
<dbReference type="InterPro" id="IPR006597">
    <property type="entry name" value="Sel1-like"/>
</dbReference>
<accession>A0AAE3CKW0</accession>
<dbReference type="RefSeq" id="WP_215873271.1">
    <property type="nucleotide sequence ID" value="NZ_JAAXYO010000192.1"/>
</dbReference>
<dbReference type="SUPFAM" id="SSF81901">
    <property type="entry name" value="HCP-like"/>
    <property type="match status" value="1"/>
</dbReference>
<dbReference type="InterPro" id="IPR052748">
    <property type="entry name" value="ISR_Activator"/>
</dbReference>
<dbReference type="PANTHER" id="PTHR45011:SF1">
    <property type="entry name" value="DAP3-BINDING CELL DEATH ENHANCER 1"/>
    <property type="match status" value="1"/>
</dbReference>
<dbReference type="Gene3D" id="1.25.40.10">
    <property type="entry name" value="Tetratricopeptide repeat domain"/>
    <property type="match status" value="1"/>
</dbReference>
<dbReference type="InterPro" id="IPR011990">
    <property type="entry name" value="TPR-like_helical_dom_sf"/>
</dbReference>
<reference evidence="2" key="1">
    <citation type="journal article" date="2021" name="ISME J.">
        <title>Genomic evolution of the class Acidithiobacillia: deep-branching Proteobacteria living in extreme acidic conditions.</title>
        <authorList>
            <person name="Moya-Beltran A."/>
            <person name="Beard S."/>
            <person name="Rojas-Villalobos C."/>
            <person name="Issotta F."/>
            <person name="Gallardo Y."/>
            <person name="Ulloa R."/>
            <person name="Giaveno A."/>
            <person name="Degli Esposti M."/>
            <person name="Johnson D.B."/>
            <person name="Quatrini R."/>
        </authorList>
    </citation>
    <scope>NUCLEOTIDE SEQUENCE</scope>
    <source>
        <strain evidence="2">VAN18-1</strain>
    </source>
</reference>
<evidence type="ECO:0000256" key="1">
    <source>
        <dbReference type="SAM" id="SignalP"/>
    </source>
</evidence>